<keyword evidence="2" id="KW-1185">Reference proteome</keyword>
<organism evidence="1 2">
    <name type="scientific">Streptomyces boncukensis</name>
    <dbReference type="NCBI Taxonomy" id="2711219"/>
    <lineage>
        <taxon>Bacteria</taxon>
        <taxon>Bacillati</taxon>
        <taxon>Actinomycetota</taxon>
        <taxon>Actinomycetes</taxon>
        <taxon>Kitasatosporales</taxon>
        <taxon>Streptomycetaceae</taxon>
        <taxon>Streptomyces</taxon>
    </lineage>
</organism>
<dbReference type="EMBL" id="JAAKZZ010000106">
    <property type="protein sequence ID" value="NGO69268.1"/>
    <property type="molecule type" value="Genomic_DNA"/>
</dbReference>
<comment type="caution">
    <text evidence="1">The sequence shown here is derived from an EMBL/GenBank/DDBJ whole genome shotgun (WGS) entry which is preliminary data.</text>
</comment>
<accession>A0A6G4WVY2</accession>
<sequence length="444" mass="46881">MGLVEGALVRYWDTVRETFPGGGLPPLDDRLAGCLSAAAIAVHELPDYRGTRLRLLDLARNPEAPSVKSAGALVTVAHAAARVRATGQPVTLLAPSSGNGATALRDAVLRAHRYGLAAPDRLRAVCLVPARSRYKLRRSPLCEPPLGRRNPVVVYHGSDPGGVAGLARAYREQYARELRATYGGALWLVSGRTGDRAAGAARALLERDELPEPGPYGRVHAQAVDSGAGLLGHHDGTLRLPGGHPPPRYLLVQHLNTPDLVLHALFGSCSRAPMPRYAYDPERRLHRQEADPRFPGAARSPDEVLDPTFFTRVPDTASELSAVVRAGGGGGCVVSAQECLDRYTTVRALLGAAGIRLPAAPDEVREWALPMALTGVLCAVDRGLLGPGTPEVLVHGTGCAGVRDSAPLPDSGLRYADSVWELDTVVAQALAPDSSRAPEAGRAA</sequence>
<proteinExistence type="predicted"/>
<reference evidence="1 2" key="1">
    <citation type="submission" date="2020-02" db="EMBL/GenBank/DDBJ databases">
        <title>Whole-genome analyses of novel actinobacteria.</title>
        <authorList>
            <person name="Sahin N."/>
            <person name="Tatar D."/>
        </authorList>
    </citation>
    <scope>NUCLEOTIDE SEQUENCE [LARGE SCALE GENOMIC DNA]</scope>
    <source>
        <strain evidence="1 2">SB3404</strain>
    </source>
</reference>
<evidence type="ECO:0000313" key="2">
    <source>
        <dbReference type="Proteomes" id="UP000477722"/>
    </source>
</evidence>
<dbReference type="Pfam" id="PF19465">
    <property type="entry name" value="DUF6002"/>
    <property type="match status" value="1"/>
</dbReference>
<gene>
    <name evidence="1" type="ORF">G5C65_13060</name>
</gene>
<dbReference type="AlphaFoldDB" id="A0A6G4WVY2"/>
<dbReference type="RefSeq" id="WP_165298963.1">
    <property type="nucleotide sequence ID" value="NZ_JAAKZZ010000106.1"/>
</dbReference>
<dbReference type="InterPro" id="IPR046044">
    <property type="entry name" value="DUF6002"/>
</dbReference>
<evidence type="ECO:0000313" key="1">
    <source>
        <dbReference type="EMBL" id="NGO69268.1"/>
    </source>
</evidence>
<dbReference type="Proteomes" id="UP000477722">
    <property type="component" value="Unassembled WGS sequence"/>
</dbReference>
<protein>
    <recommendedName>
        <fullName evidence="3">Pyridoxal-phosphate dependent enzyme</fullName>
    </recommendedName>
</protein>
<name>A0A6G4WVY2_9ACTN</name>
<evidence type="ECO:0008006" key="3">
    <source>
        <dbReference type="Google" id="ProtNLM"/>
    </source>
</evidence>